<gene>
    <name evidence="3" type="ORF">B4U80_03923</name>
</gene>
<sequence>MFAIANTGVITGTRLLINSLARDRYPIKYIYGFESKGFSYFVTVQKKSTEMPKPFISKLVRVCQKDVNYFSYTEVPLNCLLPEIDYNLAQAAFVGRPGSELAHSLRITTQDEVLFVVFAKSKDEGDIYNKPGAQSALCVYSLSTINQRFTENIQYCFNGKGNQGLDF</sequence>
<dbReference type="AlphaFoldDB" id="A0A443QF75"/>
<dbReference type="VEuPathDB" id="VectorBase:LDEU014378"/>
<dbReference type="GO" id="GO:0030334">
    <property type="term" value="P:regulation of cell migration"/>
    <property type="evidence" value="ECO:0007669"/>
    <property type="project" value="TreeGrafter"/>
</dbReference>
<comment type="caution">
    <text evidence="1">Lacks conserved residue(s) required for the propagation of feature annotation.</text>
</comment>
<dbReference type="OrthoDB" id="125363at2759"/>
<proteinExistence type="predicted"/>
<dbReference type="GO" id="GO:0017154">
    <property type="term" value="F:semaphorin receptor activity"/>
    <property type="evidence" value="ECO:0007669"/>
    <property type="project" value="InterPro"/>
</dbReference>
<accession>A0A443QF75</accession>
<evidence type="ECO:0000259" key="2">
    <source>
        <dbReference type="PROSITE" id="PS51004"/>
    </source>
</evidence>
<dbReference type="InterPro" id="IPR001627">
    <property type="entry name" value="Semap_dom"/>
</dbReference>
<dbReference type="InterPro" id="IPR036352">
    <property type="entry name" value="Semap_dom_sf"/>
</dbReference>
<protein>
    <submittedName>
        <fullName evidence="3">Plexin-A4-like protein</fullName>
    </submittedName>
</protein>
<dbReference type="Pfam" id="PF01403">
    <property type="entry name" value="Sema"/>
    <property type="match status" value="1"/>
</dbReference>
<dbReference type="Proteomes" id="UP000288716">
    <property type="component" value="Unassembled WGS sequence"/>
</dbReference>
<dbReference type="GO" id="GO:0005886">
    <property type="term" value="C:plasma membrane"/>
    <property type="evidence" value="ECO:0007669"/>
    <property type="project" value="TreeGrafter"/>
</dbReference>
<dbReference type="PROSITE" id="PS51004">
    <property type="entry name" value="SEMA"/>
    <property type="match status" value="1"/>
</dbReference>
<dbReference type="Gene3D" id="2.130.10.10">
    <property type="entry name" value="YVTN repeat-like/Quinoprotein amine dehydrogenase"/>
    <property type="match status" value="1"/>
</dbReference>
<evidence type="ECO:0000313" key="4">
    <source>
        <dbReference type="Proteomes" id="UP000288716"/>
    </source>
</evidence>
<name>A0A443QF75_9ACAR</name>
<dbReference type="GO" id="GO:0002116">
    <property type="term" value="C:semaphorin receptor complex"/>
    <property type="evidence" value="ECO:0007669"/>
    <property type="project" value="TreeGrafter"/>
</dbReference>
<evidence type="ECO:0000256" key="1">
    <source>
        <dbReference type="PROSITE-ProRule" id="PRU00352"/>
    </source>
</evidence>
<dbReference type="InterPro" id="IPR015943">
    <property type="entry name" value="WD40/YVTN_repeat-like_dom_sf"/>
</dbReference>
<dbReference type="EMBL" id="NCKV01057167">
    <property type="protein sequence ID" value="RWS01684.1"/>
    <property type="molecule type" value="Genomic_DNA"/>
</dbReference>
<dbReference type="InterPro" id="IPR031148">
    <property type="entry name" value="Plexin"/>
</dbReference>
<evidence type="ECO:0000313" key="3">
    <source>
        <dbReference type="EMBL" id="RWS01684.1"/>
    </source>
</evidence>
<dbReference type="STRING" id="299467.A0A443QF75"/>
<dbReference type="PANTHER" id="PTHR22625:SF70">
    <property type="entry name" value="PLEXIN A, ISOFORM A"/>
    <property type="match status" value="1"/>
</dbReference>
<feature type="non-terminal residue" evidence="3">
    <location>
        <position position="167"/>
    </location>
</feature>
<comment type="caution">
    <text evidence="3">The sequence shown here is derived from an EMBL/GenBank/DDBJ whole genome shotgun (WGS) entry which is preliminary data.</text>
</comment>
<organism evidence="3 4">
    <name type="scientific">Leptotrombidium deliense</name>
    <dbReference type="NCBI Taxonomy" id="299467"/>
    <lineage>
        <taxon>Eukaryota</taxon>
        <taxon>Metazoa</taxon>
        <taxon>Ecdysozoa</taxon>
        <taxon>Arthropoda</taxon>
        <taxon>Chelicerata</taxon>
        <taxon>Arachnida</taxon>
        <taxon>Acari</taxon>
        <taxon>Acariformes</taxon>
        <taxon>Trombidiformes</taxon>
        <taxon>Prostigmata</taxon>
        <taxon>Anystina</taxon>
        <taxon>Parasitengona</taxon>
        <taxon>Trombiculoidea</taxon>
        <taxon>Trombiculidae</taxon>
        <taxon>Leptotrombidium</taxon>
    </lineage>
</organism>
<dbReference type="SUPFAM" id="SSF101912">
    <property type="entry name" value="Sema domain"/>
    <property type="match status" value="1"/>
</dbReference>
<dbReference type="PANTHER" id="PTHR22625">
    <property type="entry name" value="PLEXIN"/>
    <property type="match status" value="1"/>
</dbReference>
<reference evidence="3 4" key="1">
    <citation type="journal article" date="2018" name="Gigascience">
        <title>Genomes of trombidid mites reveal novel predicted allergens and laterally-transferred genes associated with secondary metabolism.</title>
        <authorList>
            <person name="Dong X."/>
            <person name="Chaisiri K."/>
            <person name="Xia D."/>
            <person name="Armstrong S.D."/>
            <person name="Fang Y."/>
            <person name="Donnelly M.J."/>
            <person name="Kadowaki T."/>
            <person name="McGarry J.W."/>
            <person name="Darby A.C."/>
            <person name="Makepeace B.L."/>
        </authorList>
    </citation>
    <scope>NUCLEOTIDE SEQUENCE [LARGE SCALE GENOMIC DNA]</scope>
    <source>
        <strain evidence="3">UoL-UT</strain>
    </source>
</reference>
<feature type="domain" description="Sema" evidence="2">
    <location>
        <begin position="1"/>
        <end position="167"/>
    </location>
</feature>
<keyword evidence="4" id="KW-1185">Reference proteome</keyword>